<evidence type="ECO:0000313" key="4">
    <source>
        <dbReference type="Proteomes" id="UP000008960"/>
    </source>
</evidence>
<dbReference type="AlphaFoldDB" id="D4MYR4"/>
<dbReference type="KEGG" id="bprl:CL2_07210"/>
<accession>D4MYR4</accession>
<gene>
    <name evidence="2" type="ORF">CL2_07210</name>
    <name evidence="3" type="ORF">RBI15_10325</name>
</gene>
<dbReference type="GeneID" id="92741789"/>
<keyword evidence="1" id="KW-0472">Membrane</keyword>
<evidence type="ECO:0000256" key="1">
    <source>
        <dbReference type="SAM" id="Phobius"/>
    </source>
</evidence>
<reference evidence="3" key="3">
    <citation type="submission" date="2023-08" db="EMBL/GenBank/DDBJ databases">
        <title>Complete Genome Sequences of butyrate producing Anaerostipes hadrus strains BA1 and GIF7 isolated from the terminal ileum of a healthy lean male.</title>
        <authorList>
            <person name="Low A."/>
            <person name="Sheludchenko M."/>
            <person name="Cheng H.E."/>
            <person name="Koh X.Q."/>
            <person name="Lee J."/>
        </authorList>
    </citation>
    <scope>NUCLEOTIDE SEQUENCE</scope>
    <source>
        <strain evidence="3">BA1</strain>
    </source>
</reference>
<protein>
    <submittedName>
        <fullName evidence="2">Uncharacterized protein</fullName>
    </submittedName>
</protein>
<proteinExistence type="predicted"/>
<dbReference type="EMBL" id="CP132968">
    <property type="protein sequence ID" value="WMD15768.1"/>
    <property type="molecule type" value="Genomic_DNA"/>
</dbReference>
<reference evidence="2 4" key="1">
    <citation type="submission" date="2010-03" db="EMBL/GenBank/DDBJ databases">
        <title>The genome sequence of Clostridiales sp. SSC/2.</title>
        <authorList>
            <consortium name="metaHIT consortium -- http://www.metahit.eu/"/>
            <person name="Pajon A."/>
            <person name="Turner K."/>
            <person name="Parkhill J."/>
            <person name="Duncan S."/>
            <person name="Flint H."/>
        </authorList>
    </citation>
    <scope>NUCLEOTIDE SEQUENCE [LARGE SCALE GENOMIC DNA]</scope>
    <source>
        <strain evidence="2 4">SSC/2</strain>
    </source>
</reference>
<evidence type="ECO:0000313" key="3">
    <source>
        <dbReference type="EMBL" id="WMD15768.1"/>
    </source>
</evidence>
<feature type="transmembrane region" description="Helical" evidence="1">
    <location>
        <begin position="130"/>
        <end position="147"/>
    </location>
</feature>
<sequence>MKMQKIEVHIKNTEKWIKLIQEDLELINDKEDYLHGHYITPDIDESEITVFKGFVEEDIVKIIYIYEKNPFNINEVVMFDGKLENSELKGCTKLEKIEYIKEIPAPGILIFGTLYVLFLCMGWIKVTDFVLFMISFVIIIMIDRRSTLRRGTKKIKKYIQKFNRE</sequence>
<feature type="transmembrane region" description="Helical" evidence="1">
    <location>
        <begin position="103"/>
        <end position="124"/>
    </location>
</feature>
<reference evidence="2 4" key="2">
    <citation type="submission" date="2010-03" db="EMBL/GenBank/DDBJ databases">
        <authorList>
            <person name="Pajon A."/>
        </authorList>
    </citation>
    <scope>NUCLEOTIDE SEQUENCE [LARGE SCALE GENOMIC DNA]</scope>
    <source>
        <strain evidence="2 4">SSC/2</strain>
    </source>
</reference>
<dbReference type="PATRIC" id="fig|245018.3.peg.914"/>
<dbReference type="RefSeq" id="WP_008392533.1">
    <property type="nucleotide sequence ID" value="NC_021016.1"/>
</dbReference>
<evidence type="ECO:0000313" key="2">
    <source>
        <dbReference type="EMBL" id="CBL37759.1"/>
    </source>
</evidence>
<dbReference type="Proteomes" id="UP001243496">
    <property type="component" value="Chromosome"/>
</dbReference>
<organism evidence="2 4">
    <name type="scientific">Anaerostipes hadrus</name>
    <dbReference type="NCBI Taxonomy" id="649756"/>
    <lineage>
        <taxon>Bacteria</taxon>
        <taxon>Bacillati</taxon>
        <taxon>Bacillota</taxon>
        <taxon>Clostridia</taxon>
        <taxon>Lachnospirales</taxon>
        <taxon>Lachnospiraceae</taxon>
        <taxon>Anaerostipes</taxon>
    </lineage>
</organism>
<keyword evidence="1" id="KW-0812">Transmembrane</keyword>
<dbReference type="EMBL" id="FP929061">
    <property type="protein sequence ID" value="CBL37759.1"/>
    <property type="molecule type" value="Genomic_DNA"/>
</dbReference>
<keyword evidence="1" id="KW-1133">Transmembrane helix</keyword>
<dbReference type="Proteomes" id="UP000008960">
    <property type="component" value="Chromosome"/>
</dbReference>
<name>D4MYR4_ANAHA</name>